<dbReference type="AlphaFoldDB" id="A0A7I7T8F2"/>
<accession>A0A7I7T8F2</accession>
<dbReference type="InterPro" id="IPR021417">
    <property type="entry name" value="DUF3060"/>
</dbReference>
<feature type="transmembrane region" description="Helical" evidence="1">
    <location>
        <begin position="45"/>
        <end position="63"/>
    </location>
</feature>
<keyword evidence="1" id="KW-1133">Transmembrane helix</keyword>
<evidence type="ECO:0008006" key="4">
    <source>
        <dbReference type="Google" id="ProtNLM"/>
    </source>
</evidence>
<gene>
    <name evidence="2" type="ORF">MHEL_30340</name>
</gene>
<dbReference type="KEGG" id="mhev:MHEL_30340"/>
<dbReference type="Proteomes" id="UP000467148">
    <property type="component" value="Chromosome"/>
</dbReference>
<keyword evidence="1" id="KW-0472">Membrane</keyword>
<name>A0A7I7T8F2_9MYCO</name>
<keyword evidence="3" id="KW-1185">Reference proteome</keyword>
<evidence type="ECO:0000256" key="1">
    <source>
        <dbReference type="SAM" id="Phobius"/>
    </source>
</evidence>
<protein>
    <recommendedName>
        <fullName evidence="4">DUF3060 domain-containing protein</fullName>
    </recommendedName>
</protein>
<evidence type="ECO:0000313" key="2">
    <source>
        <dbReference type="EMBL" id="BBY64791.1"/>
    </source>
</evidence>
<proteinExistence type="predicted"/>
<dbReference type="EMBL" id="AP022596">
    <property type="protein sequence ID" value="BBY64791.1"/>
    <property type="molecule type" value="Genomic_DNA"/>
</dbReference>
<organism evidence="2 3">
    <name type="scientific">Mycolicibacterium helvum</name>
    <dbReference type="NCBI Taxonomy" id="1534349"/>
    <lineage>
        <taxon>Bacteria</taxon>
        <taxon>Bacillati</taxon>
        <taxon>Actinomycetota</taxon>
        <taxon>Actinomycetes</taxon>
        <taxon>Mycobacteriales</taxon>
        <taxon>Mycobacteriaceae</taxon>
        <taxon>Mycolicibacterium</taxon>
    </lineage>
</organism>
<dbReference type="Pfam" id="PF11259">
    <property type="entry name" value="DUF3060"/>
    <property type="match status" value="1"/>
</dbReference>
<reference evidence="2 3" key="1">
    <citation type="journal article" date="2019" name="Emerg. Microbes Infect.">
        <title>Comprehensive subspecies identification of 175 nontuberculous mycobacteria species based on 7547 genomic profiles.</title>
        <authorList>
            <person name="Matsumoto Y."/>
            <person name="Kinjo T."/>
            <person name="Motooka D."/>
            <person name="Nabeya D."/>
            <person name="Jung N."/>
            <person name="Uechi K."/>
            <person name="Horii T."/>
            <person name="Iida T."/>
            <person name="Fujita J."/>
            <person name="Nakamura S."/>
        </authorList>
    </citation>
    <scope>NUCLEOTIDE SEQUENCE [LARGE SCALE GENOMIC DNA]</scope>
    <source>
        <strain evidence="2 3">JCM 30396</strain>
    </source>
</reference>
<sequence>MPLCHDLPVSSSDDPGDRIGELELAAAPRQVPAGFLLAELLPFRWWYLWGMFMIAVALIAVWAAAPLAFSITAVAALVLIYSYQLYGASRRLTLLRWGVVATVDGAETLTRGTYYSGTTWYNAYLPVASGWTVQRPRYSGPSTRTKVSYRLGDYQGDIVVRGREYTDGVVLADPRKPSRALCVTAFAYDLDRDDSGNWVGRLRPRLVVGMVVWLVVMVGWLALAGFVAVAAANHTDSTPTATPGHGLDVVGNDKLATYACAGGDIDIVGNDNAVTVTGHCRRVRVSGDDNSVTLETADSIRTSGDHNVVSYRTGSPAVTNFDDSNTVVQKS</sequence>
<keyword evidence="1" id="KW-0812">Transmembrane</keyword>
<evidence type="ECO:0000313" key="3">
    <source>
        <dbReference type="Proteomes" id="UP000467148"/>
    </source>
</evidence>
<feature type="transmembrane region" description="Helical" evidence="1">
    <location>
        <begin position="206"/>
        <end position="232"/>
    </location>
</feature>